<accession>A0A1J5PZK7</accession>
<organism evidence="1">
    <name type="scientific">mine drainage metagenome</name>
    <dbReference type="NCBI Taxonomy" id="410659"/>
    <lineage>
        <taxon>unclassified sequences</taxon>
        <taxon>metagenomes</taxon>
        <taxon>ecological metagenomes</taxon>
    </lineage>
</organism>
<dbReference type="AlphaFoldDB" id="A0A1J5PZK7"/>
<protein>
    <submittedName>
        <fullName evidence="1">Uncharacterized protein</fullName>
    </submittedName>
</protein>
<proteinExistence type="predicted"/>
<name>A0A1J5PZK7_9ZZZZ</name>
<gene>
    <name evidence="1" type="ORF">GALL_493470</name>
</gene>
<comment type="caution">
    <text evidence="1">The sequence shown here is derived from an EMBL/GenBank/DDBJ whole genome shotgun (WGS) entry which is preliminary data.</text>
</comment>
<dbReference type="EMBL" id="MLJW01004943">
    <property type="protein sequence ID" value="OIQ69053.1"/>
    <property type="molecule type" value="Genomic_DNA"/>
</dbReference>
<sequence>MTDETTRATASGCDSNSAFSCHIGYVSNGEEVRGVTQCFNHFELFVEPLPSQLQTSATNSAVSPVKSRLAALSQYRRHLVKRIGADHLWLRQVYFA</sequence>
<reference evidence="1" key="1">
    <citation type="submission" date="2016-10" db="EMBL/GenBank/DDBJ databases">
        <title>Sequence of Gallionella enrichment culture.</title>
        <authorList>
            <person name="Poehlein A."/>
            <person name="Muehling M."/>
            <person name="Daniel R."/>
        </authorList>
    </citation>
    <scope>NUCLEOTIDE SEQUENCE</scope>
</reference>
<evidence type="ECO:0000313" key="1">
    <source>
        <dbReference type="EMBL" id="OIQ69053.1"/>
    </source>
</evidence>